<proteinExistence type="predicted"/>
<reference evidence="2" key="1">
    <citation type="submission" date="2013-10" db="EMBL/GenBank/DDBJ databases">
        <title>Genome sequencing of Onchocerca volvulus.</title>
        <authorList>
            <person name="Cotton J."/>
            <person name="Tsai J."/>
            <person name="Stanley E."/>
            <person name="Tracey A."/>
            <person name="Holroyd N."/>
            <person name="Lustigman S."/>
            <person name="Berriman M."/>
        </authorList>
    </citation>
    <scope>NUCLEOTIDE SEQUENCE</scope>
</reference>
<protein>
    <submittedName>
        <fullName evidence="1">Uncharacterized protein</fullName>
    </submittedName>
</protein>
<keyword evidence="2" id="KW-1185">Reference proteome</keyword>
<name>A0A8R1TTK2_ONCVO</name>
<reference evidence="1" key="2">
    <citation type="submission" date="2022-06" db="UniProtKB">
        <authorList>
            <consortium name="EnsemblMetazoa"/>
        </authorList>
    </citation>
    <scope>IDENTIFICATION</scope>
</reference>
<organism evidence="1 2">
    <name type="scientific">Onchocerca volvulus</name>
    <dbReference type="NCBI Taxonomy" id="6282"/>
    <lineage>
        <taxon>Eukaryota</taxon>
        <taxon>Metazoa</taxon>
        <taxon>Ecdysozoa</taxon>
        <taxon>Nematoda</taxon>
        <taxon>Chromadorea</taxon>
        <taxon>Rhabditida</taxon>
        <taxon>Spirurina</taxon>
        <taxon>Spiruromorpha</taxon>
        <taxon>Filarioidea</taxon>
        <taxon>Onchocercidae</taxon>
        <taxon>Onchocerca</taxon>
    </lineage>
</organism>
<sequence length="109" mass="12554">MILLVVSDLSARNVINGLKKDQNDLDELGHNIPRAGHEMQQRICEINLRFREVHVQLFSISSEIEIILERIQSRGTSGENYMLIFDCHWDSDFHYEHTVVDGTSVDGED</sequence>
<dbReference type="EnsemblMetazoa" id="OVOC4209.1">
    <property type="protein sequence ID" value="OVOC4209.1"/>
    <property type="gene ID" value="WBGene00241018"/>
</dbReference>
<dbReference type="EMBL" id="CMVM020000129">
    <property type="status" value="NOT_ANNOTATED_CDS"/>
    <property type="molecule type" value="Genomic_DNA"/>
</dbReference>
<evidence type="ECO:0000313" key="2">
    <source>
        <dbReference type="Proteomes" id="UP000024404"/>
    </source>
</evidence>
<dbReference type="Proteomes" id="UP000024404">
    <property type="component" value="Unassembled WGS sequence"/>
</dbReference>
<accession>A0A8R1TTK2</accession>
<dbReference type="AlphaFoldDB" id="A0A8R1TTK2"/>
<evidence type="ECO:0000313" key="1">
    <source>
        <dbReference type="EnsemblMetazoa" id="OVOC4209.1"/>
    </source>
</evidence>